<dbReference type="Pfam" id="PF13458">
    <property type="entry name" value="Peripla_BP_6"/>
    <property type="match status" value="1"/>
</dbReference>
<dbReference type="AlphaFoldDB" id="A0A176ZII2"/>
<comment type="similarity">
    <text evidence="1">Belongs to the leucine-binding protein family.</text>
</comment>
<evidence type="ECO:0000313" key="6">
    <source>
        <dbReference type="Proteomes" id="UP000077173"/>
    </source>
</evidence>
<accession>A0A176ZII2</accession>
<name>A0A176ZII2_9BRAD</name>
<gene>
    <name evidence="5" type="ORF">AXW67_02155</name>
</gene>
<reference evidence="5 6" key="1">
    <citation type="submission" date="2016-02" db="EMBL/GenBank/DDBJ databases">
        <title>Draft genome sequence of the strain BR 10247T Bradyrhizobium neotropicale isolated from nodules of Centrolobium paraense.</title>
        <authorList>
            <person name="Simoes-Araujo J.L."/>
            <person name="Barauna A.C."/>
            <person name="Silva K."/>
            <person name="Zilli J.E."/>
        </authorList>
    </citation>
    <scope>NUCLEOTIDE SEQUENCE [LARGE SCALE GENOMIC DNA]</scope>
    <source>
        <strain evidence="5 6">BR 10247</strain>
    </source>
</reference>
<dbReference type="CDD" id="cd06343">
    <property type="entry name" value="PBP1_ABC_ligand_binding-like"/>
    <property type="match status" value="1"/>
</dbReference>
<dbReference type="PANTHER" id="PTHR47235">
    <property type="entry name" value="BLR6548 PROTEIN"/>
    <property type="match status" value="1"/>
</dbReference>
<dbReference type="Gene3D" id="3.40.50.2300">
    <property type="match status" value="2"/>
</dbReference>
<organism evidence="5 6">
    <name type="scientific">Bradyrhizobium neotropicale</name>
    <dbReference type="NCBI Taxonomy" id="1497615"/>
    <lineage>
        <taxon>Bacteria</taxon>
        <taxon>Pseudomonadati</taxon>
        <taxon>Pseudomonadota</taxon>
        <taxon>Alphaproteobacteria</taxon>
        <taxon>Hyphomicrobiales</taxon>
        <taxon>Nitrobacteraceae</taxon>
        <taxon>Bradyrhizobium</taxon>
    </lineage>
</organism>
<dbReference type="RefSeq" id="WP_063676755.1">
    <property type="nucleotide sequence ID" value="NZ_LSEF01000024.1"/>
</dbReference>
<feature type="signal peptide" evidence="3">
    <location>
        <begin position="1"/>
        <end position="27"/>
    </location>
</feature>
<evidence type="ECO:0000256" key="1">
    <source>
        <dbReference type="ARBA" id="ARBA00010062"/>
    </source>
</evidence>
<dbReference type="EMBL" id="LSEF01000024">
    <property type="protein sequence ID" value="OAF19595.1"/>
    <property type="molecule type" value="Genomic_DNA"/>
</dbReference>
<dbReference type="SUPFAM" id="SSF53822">
    <property type="entry name" value="Periplasmic binding protein-like I"/>
    <property type="match status" value="1"/>
</dbReference>
<keyword evidence="6" id="KW-1185">Reference proteome</keyword>
<protein>
    <submittedName>
        <fullName evidence="5">Branched-chain amino acid ABC transporter substrate-binding protein</fullName>
    </submittedName>
</protein>
<evidence type="ECO:0000256" key="3">
    <source>
        <dbReference type="SAM" id="SignalP"/>
    </source>
</evidence>
<dbReference type="PANTHER" id="PTHR47235:SF1">
    <property type="entry name" value="BLR6548 PROTEIN"/>
    <property type="match status" value="1"/>
</dbReference>
<sequence length="406" mass="44488">MSTSLHTNAARAAILAAGIFVTPPSLAGDRQYGQGASDTEIKIGQTMPYSGPLSASSAIGKVQAAYFRMINDRGGVNGRKITLISYDDAATPSKTVEQIRKLIESDEVLFTFQTLGNASNIAVQKYLNDRKVPQLFVAGRATRFEDPVDFPWTMGFAPNLRTEVRVYARFILDNYPNARIGLLYQNDESGRDYLTGLREALGARAGELIVSDASYDVSDPTVDSQVVRLKAAGVDVLINMAASKFAAQAIRKMAELDWKPVHLLGVGSSSIDGVLIPAGIENAKGFISASSFKEATDPSWRDDQGMRRWSAFMDGYYPGGDRKSIFTVYGYSAAELLVQVLKQCGDNLTRENVMAQAMRLKDVKLDLLLPGLSVNTSPTDYRVVKEFRMMRFTGDRWEAFGPIVAD</sequence>
<evidence type="ECO:0000256" key="2">
    <source>
        <dbReference type="ARBA" id="ARBA00022729"/>
    </source>
</evidence>
<feature type="domain" description="Leucine-binding protein" evidence="4">
    <location>
        <begin position="40"/>
        <end position="393"/>
    </location>
</feature>
<feature type="chain" id="PRO_5008056092" evidence="3">
    <location>
        <begin position="28"/>
        <end position="406"/>
    </location>
</feature>
<keyword evidence="2 3" id="KW-0732">Signal</keyword>
<proteinExistence type="inferred from homology"/>
<dbReference type="InterPro" id="IPR028082">
    <property type="entry name" value="Peripla_BP_I"/>
</dbReference>
<evidence type="ECO:0000313" key="5">
    <source>
        <dbReference type="EMBL" id="OAF19595.1"/>
    </source>
</evidence>
<comment type="caution">
    <text evidence="5">The sequence shown here is derived from an EMBL/GenBank/DDBJ whole genome shotgun (WGS) entry which is preliminary data.</text>
</comment>
<dbReference type="Proteomes" id="UP000077173">
    <property type="component" value="Unassembled WGS sequence"/>
</dbReference>
<dbReference type="InterPro" id="IPR028081">
    <property type="entry name" value="Leu-bd"/>
</dbReference>
<evidence type="ECO:0000259" key="4">
    <source>
        <dbReference type="Pfam" id="PF13458"/>
    </source>
</evidence>